<evidence type="ECO:0000313" key="3">
    <source>
        <dbReference type="Proteomes" id="UP000199649"/>
    </source>
</evidence>
<organism evidence="2 3">
    <name type="scientific">Agrococcus carbonis</name>
    <dbReference type="NCBI Taxonomy" id="684552"/>
    <lineage>
        <taxon>Bacteria</taxon>
        <taxon>Bacillati</taxon>
        <taxon>Actinomycetota</taxon>
        <taxon>Actinomycetes</taxon>
        <taxon>Micrococcales</taxon>
        <taxon>Microbacteriaceae</taxon>
        <taxon>Agrococcus</taxon>
    </lineage>
</organism>
<dbReference type="STRING" id="684552.SAMN04489719_1134"/>
<feature type="transmembrane region" description="Helical" evidence="1">
    <location>
        <begin position="6"/>
        <end position="32"/>
    </location>
</feature>
<keyword evidence="1" id="KW-1133">Transmembrane helix</keyword>
<keyword evidence="1" id="KW-0472">Membrane</keyword>
<dbReference type="EMBL" id="LT629734">
    <property type="protein sequence ID" value="SDR92450.1"/>
    <property type="molecule type" value="Genomic_DNA"/>
</dbReference>
<dbReference type="RefSeq" id="WP_231945601.1">
    <property type="nucleotide sequence ID" value="NZ_LT629734.1"/>
</dbReference>
<dbReference type="Proteomes" id="UP000199649">
    <property type="component" value="Chromosome I"/>
</dbReference>
<dbReference type="AlphaFoldDB" id="A0A1H1N0L9"/>
<accession>A0A1H1N0L9</accession>
<keyword evidence="1" id="KW-0812">Transmembrane</keyword>
<name>A0A1H1N0L9_9MICO</name>
<evidence type="ECO:0000313" key="2">
    <source>
        <dbReference type="EMBL" id="SDR92450.1"/>
    </source>
</evidence>
<evidence type="ECO:0000256" key="1">
    <source>
        <dbReference type="SAM" id="Phobius"/>
    </source>
</evidence>
<proteinExistence type="predicted"/>
<protein>
    <submittedName>
        <fullName evidence="2">Uncharacterized protein</fullName>
    </submittedName>
</protein>
<feature type="transmembrane region" description="Helical" evidence="1">
    <location>
        <begin position="44"/>
        <end position="71"/>
    </location>
</feature>
<reference evidence="3" key="1">
    <citation type="submission" date="2016-10" db="EMBL/GenBank/DDBJ databases">
        <authorList>
            <person name="Varghese N."/>
            <person name="Submissions S."/>
        </authorList>
    </citation>
    <scope>NUCLEOTIDE SEQUENCE [LARGE SCALE GENOMIC DNA]</scope>
    <source>
        <strain evidence="3">DSM 22965</strain>
    </source>
</reference>
<gene>
    <name evidence="2" type="ORF">SAMN04489719_1134</name>
</gene>
<keyword evidence="3" id="KW-1185">Reference proteome</keyword>
<sequence>MAFGMLGTLLLVGAVVLGLLVIGGGVVLLVLGSRRHDDSTSRPFLAFGVTLLVLGTLLLVPAVLSAASALLGMS</sequence>